<proteinExistence type="predicted"/>
<dbReference type="PANTHER" id="PTHR33129">
    <property type="entry name" value="PROTEIN KINASE DOMAIN-CONTAINING PROTEIN-RELATED"/>
    <property type="match status" value="1"/>
</dbReference>
<dbReference type="AlphaFoldDB" id="A0A3R7KSJ9"/>
<evidence type="ECO:0000313" key="4">
    <source>
        <dbReference type="Proteomes" id="UP000284403"/>
    </source>
</evidence>
<feature type="domain" description="Retrotransposon hot spot protein,C-terminal" evidence="2">
    <location>
        <begin position="40"/>
        <end position="333"/>
    </location>
</feature>
<comment type="caution">
    <text evidence="3">The sequence shown here is derived from an EMBL/GenBank/DDBJ whole genome shotgun (WGS) entry which is preliminary data.</text>
</comment>
<organism evidence="3 4">
    <name type="scientific">Trypanosoma conorhini</name>
    <dbReference type="NCBI Taxonomy" id="83891"/>
    <lineage>
        <taxon>Eukaryota</taxon>
        <taxon>Discoba</taxon>
        <taxon>Euglenozoa</taxon>
        <taxon>Kinetoplastea</taxon>
        <taxon>Metakinetoplastina</taxon>
        <taxon>Trypanosomatida</taxon>
        <taxon>Trypanosomatidae</taxon>
        <taxon>Trypanosoma</taxon>
    </lineage>
</organism>
<dbReference type="PANTHER" id="PTHR33129:SF3">
    <property type="entry name" value="HOT SPOT (RHS) PROTEIN, PUTATIVE-RELATED"/>
    <property type="match status" value="1"/>
</dbReference>
<accession>A0A3R7KSJ9</accession>
<keyword evidence="4" id="KW-1185">Reference proteome</keyword>
<name>A0A3R7KSJ9_9TRYP</name>
<evidence type="ECO:0000256" key="1">
    <source>
        <dbReference type="SAM" id="Phobius"/>
    </source>
</evidence>
<dbReference type="InterPro" id="IPR052980">
    <property type="entry name" value="Crinkler_effector"/>
</dbReference>
<dbReference type="OrthoDB" id="251324at2759"/>
<sequence>SFCDCYVYSEVERVWQIVKGDLAGSFGTHGGANSAPVRRVLTGTSGIGKSVAAGAYLLYQLLHYDAEQLPTVAYFVADTAFLFDKATKTMSSFPYSPPAIESFLEVATRTRGYIICDVMWGKQQTLSVKLPPAGWGMLVVLPPGEARFREWEDEMGARRIVMDCPDESDVTAMCTWLVRECPAEEKAEYWEDFQKGMALLGPIQRNVLRGYWHELASRLQGAMERLSTWAVNCYVGLDKTNLWRCRVPTEDFSKMVRVVTGRGTECFQNAPASAAVRADVLVRVARAMRTRAGFMTVLMPHHVLLPSAVWVHAVGAFMYPGFVGRMRRKLRELRSPTGREPRPCLLQTNPRLRPTDAVALRPKVLHPGKVDANYRVLYVPGVENFPLMDAFFFVAAPRRTMVGLQTTTAKARRVATDTVRQFNEQLAEFFEGWKKFARGLSWEIIYVQRADSVTINAWQECKNAGDRASAEDKWHRTFWDNEVRQYHMAISHEDAIAVCSA</sequence>
<evidence type="ECO:0000313" key="3">
    <source>
        <dbReference type="EMBL" id="RNF00522.1"/>
    </source>
</evidence>
<dbReference type="InterPro" id="IPR006518">
    <property type="entry name" value="Trypano_RHS"/>
</dbReference>
<keyword evidence="1" id="KW-0812">Transmembrane</keyword>
<keyword evidence="1" id="KW-0472">Membrane</keyword>
<dbReference type="RefSeq" id="XP_029224264.1">
    <property type="nucleotide sequence ID" value="XM_029375633.1"/>
</dbReference>
<dbReference type="Proteomes" id="UP000284403">
    <property type="component" value="Unassembled WGS sequence"/>
</dbReference>
<dbReference type="EMBL" id="MKKU01000879">
    <property type="protein sequence ID" value="RNF00522.1"/>
    <property type="molecule type" value="Genomic_DNA"/>
</dbReference>
<dbReference type="InterPro" id="IPR046836">
    <property type="entry name" value="RHS_C"/>
</dbReference>
<feature type="transmembrane region" description="Helical" evidence="1">
    <location>
        <begin position="303"/>
        <end position="324"/>
    </location>
</feature>
<feature type="non-terminal residue" evidence="3">
    <location>
        <position position="1"/>
    </location>
</feature>
<dbReference type="Pfam" id="PF07999">
    <property type="entry name" value="RHSP"/>
    <property type="match status" value="1"/>
</dbReference>
<gene>
    <name evidence="3" type="ORF">Tco025E_08794</name>
</gene>
<dbReference type="GeneID" id="40322405"/>
<reference evidence="3 4" key="1">
    <citation type="journal article" date="2018" name="BMC Genomics">
        <title>Genomic comparison of Trypanosoma conorhini and Trypanosoma rangeli to Trypanosoma cruzi strains of high and low virulence.</title>
        <authorList>
            <person name="Bradwell K.R."/>
            <person name="Koparde V.N."/>
            <person name="Matveyev A.V."/>
            <person name="Serrano M.G."/>
            <person name="Alves J.M."/>
            <person name="Parikh H."/>
            <person name="Huang B."/>
            <person name="Lee V."/>
            <person name="Espinosa-Alvarez O."/>
            <person name="Ortiz P.A."/>
            <person name="Costa-Martins A.G."/>
            <person name="Teixeira M.M."/>
            <person name="Buck G.A."/>
        </authorList>
    </citation>
    <scope>NUCLEOTIDE SEQUENCE [LARGE SCALE GENOMIC DNA]</scope>
    <source>
        <strain evidence="3 4">025E</strain>
    </source>
</reference>
<dbReference type="NCBIfam" id="TIGR01631">
    <property type="entry name" value="Trypano_RHS"/>
    <property type="match status" value="1"/>
</dbReference>
<keyword evidence="1" id="KW-1133">Transmembrane helix</keyword>
<protein>
    <submittedName>
        <fullName evidence="3">Retrotransposon hot spot (RHS) protein</fullName>
    </submittedName>
</protein>
<evidence type="ECO:0000259" key="2">
    <source>
        <dbReference type="Pfam" id="PF07999"/>
    </source>
</evidence>